<feature type="region of interest" description="Disordered" evidence="1">
    <location>
        <begin position="1"/>
        <end position="22"/>
    </location>
</feature>
<evidence type="ECO:0000256" key="1">
    <source>
        <dbReference type="SAM" id="MobiDB-lite"/>
    </source>
</evidence>
<keyword evidence="3" id="KW-0808">Transferase</keyword>
<dbReference type="STRING" id="57577.A0A2K3PAJ8"/>
<reference evidence="3 4" key="2">
    <citation type="journal article" date="2017" name="Front. Plant Sci.">
        <title>Gene Classification and Mining of Molecular Markers Useful in Red Clover (Trifolium pratense) Breeding.</title>
        <authorList>
            <person name="Istvanek J."/>
            <person name="Dluhosova J."/>
            <person name="Dluhos P."/>
            <person name="Patkova L."/>
            <person name="Nedelnik J."/>
            <person name="Repkova J."/>
        </authorList>
    </citation>
    <scope>NUCLEOTIDE SEQUENCE [LARGE SCALE GENOMIC DNA]</scope>
    <source>
        <strain evidence="4">cv. Tatra</strain>
        <tissue evidence="3">Young leaves</tissue>
    </source>
</reference>
<dbReference type="InterPro" id="IPR051681">
    <property type="entry name" value="Ser/Thr_Kinases-Pseudokinases"/>
</dbReference>
<evidence type="ECO:0000313" key="4">
    <source>
        <dbReference type="Proteomes" id="UP000236291"/>
    </source>
</evidence>
<dbReference type="AlphaFoldDB" id="A0A2K3PAJ8"/>
<reference evidence="3 4" key="1">
    <citation type="journal article" date="2014" name="Am. J. Bot.">
        <title>Genome assembly and annotation for red clover (Trifolium pratense; Fabaceae).</title>
        <authorList>
            <person name="Istvanek J."/>
            <person name="Jaros M."/>
            <person name="Krenek A."/>
            <person name="Repkova J."/>
        </authorList>
    </citation>
    <scope>NUCLEOTIDE SEQUENCE [LARGE SCALE GENOMIC DNA]</scope>
    <source>
        <strain evidence="4">cv. Tatra</strain>
        <tissue evidence="3">Young leaves</tissue>
    </source>
</reference>
<evidence type="ECO:0000259" key="2">
    <source>
        <dbReference type="PROSITE" id="PS50011"/>
    </source>
</evidence>
<dbReference type="ExpressionAtlas" id="A0A2K3PAJ8">
    <property type="expression patterns" value="baseline"/>
</dbReference>
<comment type="caution">
    <text evidence="3">The sequence shown here is derived from an EMBL/GenBank/DDBJ whole genome shotgun (WGS) entry which is preliminary data.</text>
</comment>
<dbReference type="GO" id="GO:0004674">
    <property type="term" value="F:protein serine/threonine kinase activity"/>
    <property type="evidence" value="ECO:0007669"/>
    <property type="project" value="TreeGrafter"/>
</dbReference>
<protein>
    <submittedName>
        <fullName evidence="3">Mitogen-activated protein kinase kinase kinase 10-like protein</fullName>
    </submittedName>
</protein>
<dbReference type="InterPro" id="IPR055801">
    <property type="entry name" value="DUF7377"/>
</dbReference>
<dbReference type="PANTHER" id="PTHR44329:SF84">
    <property type="entry name" value="PROTEIN KINASE LIKE PROTEIN"/>
    <property type="match status" value="1"/>
</dbReference>
<sequence>MATTLECWSSRTTTTTTTTTTDEDTVEQQQVLMRTHHRSELSSSSSITSLSLPSKDSSILIHKNNKFHKLSRNFTDAITSFKNTLNFNNNNNNTESFASSKKLAWASVLRNLTQLYPGTQLPDNLISTIRNHYHSLPLSYAQAEFDMKDVFLHIKLMDQAMESDQPAILIQQQCGDGEIQVQGSVLKLTFACNSLISWPAMSVALDSFSICSKRPQIFEKKCFTLGVVLLVVRSGHEKLVKTRVENALKFALKKPKNNAVNVKLAFGLCGCQEENFKGRELGEIGEDSGSGKEFENSSQKIQLQMPLPTSSFIVSVDEWQTIKSGGDEIAKWLLNADMVEFTEQIGPNSYKGVYMGKRVGIEKLKGCEKGNSYEFELHRDLLELMTCGHRNILQFCGICVDDNHGLCVVTKFMVRGSVHDLMLKNKKLQTKDVVRIAVDVAEGIKFMNDHGVAYRDLNTQRILLDRHGNACLGDMGVVTACKSVGEATEYETDGYRWLAPEIIAGDPESVIETSSSNIYSYGMIIWEMVTGEAAYSTLSPVQAAVGIAACGLRPEIPKDCQPNLRYIMTKCWNNTPSKRPKFSDILAILLQPYNNNR</sequence>
<dbReference type="InterPro" id="IPR011009">
    <property type="entry name" value="Kinase-like_dom_sf"/>
</dbReference>
<accession>A0A2K3PAJ8</accession>
<dbReference type="EMBL" id="ASHM01005184">
    <property type="protein sequence ID" value="PNY12305.1"/>
    <property type="molecule type" value="Genomic_DNA"/>
</dbReference>
<feature type="domain" description="Protein kinase" evidence="2">
    <location>
        <begin position="339"/>
        <end position="594"/>
    </location>
</feature>
<dbReference type="GO" id="GO:0005524">
    <property type="term" value="F:ATP binding"/>
    <property type="evidence" value="ECO:0007669"/>
    <property type="project" value="InterPro"/>
</dbReference>
<dbReference type="InterPro" id="IPR001245">
    <property type="entry name" value="Ser-Thr/Tyr_kinase_cat_dom"/>
</dbReference>
<evidence type="ECO:0000313" key="3">
    <source>
        <dbReference type="EMBL" id="PNY12305.1"/>
    </source>
</evidence>
<feature type="compositionally biased region" description="Polar residues" evidence="1">
    <location>
        <begin position="1"/>
        <end position="11"/>
    </location>
</feature>
<dbReference type="PRINTS" id="PR00109">
    <property type="entry name" value="TYRKINASE"/>
</dbReference>
<name>A0A2K3PAJ8_TRIPR</name>
<dbReference type="InterPro" id="IPR000719">
    <property type="entry name" value="Prot_kinase_dom"/>
</dbReference>
<gene>
    <name evidence="3" type="ORF">L195_g008933</name>
</gene>
<dbReference type="Pfam" id="PF07714">
    <property type="entry name" value="PK_Tyr_Ser-Thr"/>
    <property type="match status" value="1"/>
</dbReference>
<dbReference type="Gene3D" id="1.10.510.10">
    <property type="entry name" value="Transferase(Phosphotransferase) domain 1"/>
    <property type="match status" value="1"/>
</dbReference>
<dbReference type="Pfam" id="PF24093">
    <property type="entry name" value="DUF7377"/>
    <property type="match status" value="1"/>
</dbReference>
<dbReference type="PANTHER" id="PTHR44329">
    <property type="entry name" value="SERINE/THREONINE-PROTEIN KINASE TNNI3K-RELATED"/>
    <property type="match status" value="1"/>
</dbReference>
<proteinExistence type="predicted"/>
<organism evidence="3 4">
    <name type="scientific">Trifolium pratense</name>
    <name type="common">Red clover</name>
    <dbReference type="NCBI Taxonomy" id="57577"/>
    <lineage>
        <taxon>Eukaryota</taxon>
        <taxon>Viridiplantae</taxon>
        <taxon>Streptophyta</taxon>
        <taxon>Embryophyta</taxon>
        <taxon>Tracheophyta</taxon>
        <taxon>Spermatophyta</taxon>
        <taxon>Magnoliopsida</taxon>
        <taxon>eudicotyledons</taxon>
        <taxon>Gunneridae</taxon>
        <taxon>Pentapetalae</taxon>
        <taxon>rosids</taxon>
        <taxon>fabids</taxon>
        <taxon>Fabales</taxon>
        <taxon>Fabaceae</taxon>
        <taxon>Papilionoideae</taxon>
        <taxon>50 kb inversion clade</taxon>
        <taxon>NPAAA clade</taxon>
        <taxon>Hologalegina</taxon>
        <taxon>IRL clade</taxon>
        <taxon>Trifolieae</taxon>
        <taxon>Trifolium</taxon>
    </lineage>
</organism>
<dbReference type="PROSITE" id="PS50011">
    <property type="entry name" value="PROTEIN_KINASE_DOM"/>
    <property type="match status" value="1"/>
</dbReference>
<keyword evidence="3" id="KW-0418">Kinase</keyword>
<dbReference type="Proteomes" id="UP000236291">
    <property type="component" value="Unassembled WGS sequence"/>
</dbReference>
<dbReference type="SUPFAM" id="SSF56112">
    <property type="entry name" value="Protein kinase-like (PK-like)"/>
    <property type="match status" value="1"/>
</dbReference>